<dbReference type="Proteomes" id="UP000017654">
    <property type="component" value="Segment"/>
</dbReference>
<gene>
    <name evidence="1" type="ORF">Petty_22</name>
</gene>
<reference evidence="1 2" key="1">
    <citation type="journal article" date="2013" name="Genome Announc.">
        <title>Complete Genome of Acinetobacter baumannii Podophage Petty.</title>
        <authorList>
            <person name="Mumm I.P."/>
            <person name="Wood T.L."/>
            <person name="Chamakura K.R."/>
            <person name="Kuty Everett G.F."/>
        </authorList>
    </citation>
    <scope>NUCLEOTIDE SEQUENCE [LARGE SCALE GENOMIC DNA]</scope>
</reference>
<name>U5PVR5_9CAUD</name>
<keyword evidence="1" id="KW-0540">Nuclease</keyword>
<dbReference type="OrthoDB" id="6588at10239"/>
<accession>U5PVR5</accession>
<dbReference type="GO" id="GO:0004527">
    <property type="term" value="F:exonuclease activity"/>
    <property type="evidence" value="ECO:0007669"/>
    <property type="project" value="UniProtKB-KW"/>
</dbReference>
<keyword evidence="2" id="KW-1185">Reference proteome</keyword>
<protein>
    <submittedName>
        <fullName evidence="1">Exonuclease</fullName>
    </submittedName>
</protein>
<dbReference type="GeneID" id="18503460"/>
<dbReference type="RefSeq" id="YP_009006519.1">
    <property type="nucleotide sequence ID" value="NC_023570.1"/>
</dbReference>
<proteinExistence type="predicted"/>
<evidence type="ECO:0000313" key="1">
    <source>
        <dbReference type="EMBL" id="AGY47994.1"/>
    </source>
</evidence>
<dbReference type="EMBL" id="KF669656">
    <property type="protein sequence ID" value="AGY47994.1"/>
    <property type="molecule type" value="Genomic_DNA"/>
</dbReference>
<keyword evidence="1" id="KW-0269">Exonuclease</keyword>
<sequence>MINLAHLGISPEMLANTNLYVPNGSDDRVLLYDGDGACYVHTAGVRRLSTAQDRFEKDILTMMYLAKCSTARVHLTPKGCRKNDRHLLLGVNPYQENRSGTKKPDLLEPLRDSAPQHFADHPTIKIISHYDIEADDGLMIDHYSMSNGILLSADKDLTISPKEQYFPDDGSFLMLPNGDRFGWIARKEWLTPSKRPQAKCIGKGTKFFLAQMLMGDSADNVKGILKLNGKVCGFAGALAYLGHIQCEHEAVNAVLDAYRVIDQNPIPEAEAMWLLRYRGDNSYKYFTENELTTENKQFLDDCWFNRKWKMTEEEYYDRQKHTSD</sequence>
<evidence type="ECO:0000313" key="2">
    <source>
        <dbReference type="Proteomes" id="UP000017654"/>
    </source>
</evidence>
<dbReference type="KEGG" id="vg:18503460"/>
<keyword evidence="1" id="KW-0378">Hydrolase</keyword>
<organism evidence="1 2">
    <name type="scientific">Acinetobacter phage Petty</name>
    <dbReference type="NCBI Taxonomy" id="1406779"/>
    <lineage>
        <taxon>Viruses</taxon>
        <taxon>Duplodnaviria</taxon>
        <taxon>Heunggongvirae</taxon>
        <taxon>Uroviricota</taxon>
        <taxon>Caudoviricetes</taxon>
        <taxon>Autographivirales</taxon>
        <taxon>Autoscriptoviridae</taxon>
        <taxon>Beijerinckvirinae</taxon>
        <taxon>Pettyvirus</taxon>
        <taxon>Pettyvirus petty</taxon>
    </lineage>
</organism>